<sequence>MLVLVRLVPPLLNLVTIVLHFKEGMLLCSLPGGATEANFPQGGGGVASYFERVNVVEFLHLHLHLILSQA</sequence>
<reference evidence="2 3" key="1">
    <citation type="submission" date="2015-01" db="EMBL/GenBank/DDBJ databases">
        <title>Evolution of Trichinella species and genotypes.</title>
        <authorList>
            <person name="Korhonen P.K."/>
            <person name="Edoardo P."/>
            <person name="Giuseppe L.R."/>
            <person name="Gasser R.B."/>
        </authorList>
    </citation>
    <scope>NUCLEOTIDE SEQUENCE [LARGE SCALE GENOMIC DNA]</scope>
    <source>
        <strain evidence="2">ISS1980</strain>
    </source>
</reference>
<keyword evidence="3" id="KW-1185">Reference proteome</keyword>
<evidence type="ECO:0000256" key="1">
    <source>
        <dbReference type="SAM" id="SignalP"/>
    </source>
</evidence>
<comment type="caution">
    <text evidence="2">The sequence shown here is derived from an EMBL/GenBank/DDBJ whole genome shotgun (WGS) entry which is preliminary data.</text>
</comment>
<evidence type="ECO:0000313" key="3">
    <source>
        <dbReference type="Proteomes" id="UP000054843"/>
    </source>
</evidence>
<dbReference type="Proteomes" id="UP000054843">
    <property type="component" value="Unassembled WGS sequence"/>
</dbReference>
<proteinExistence type="predicted"/>
<evidence type="ECO:0008006" key="4">
    <source>
        <dbReference type="Google" id="ProtNLM"/>
    </source>
</evidence>
<name>A0A0V1MHJ5_9BILA</name>
<keyword evidence="1" id="KW-0732">Signal</keyword>
<dbReference type="EMBL" id="JYDO01000101">
    <property type="protein sequence ID" value="KRZ71181.1"/>
    <property type="molecule type" value="Genomic_DNA"/>
</dbReference>
<feature type="signal peptide" evidence="1">
    <location>
        <begin position="1"/>
        <end position="20"/>
    </location>
</feature>
<accession>A0A0V1MHJ5</accession>
<gene>
    <name evidence="2" type="ORF">T10_6348</name>
</gene>
<protein>
    <recommendedName>
        <fullName evidence="4">Secreted protein</fullName>
    </recommendedName>
</protein>
<evidence type="ECO:0000313" key="2">
    <source>
        <dbReference type="EMBL" id="KRZ71181.1"/>
    </source>
</evidence>
<dbReference type="AlphaFoldDB" id="A0A0V1MHJ5"/>
<organism evidence="2 3">
    <name type="scientific">Trichinella papuae</name>
    <dbReference type="NCBI Taxonomy" id="268474"/>
    <lineage>
        <taxon>Eukaryota</taxon>
        <taxon>Metazoa</taxon>
        <taxon>Ecdysozoa</taxon>
        <taxon>Nematoda</taxon>
        <taxon>Enoplea</taxon>
        <taxon>Dorylaimia</taxon>
        <taxon>Trichinellida</taxon>
        <taxon>Trichinellidae</taxon>
        <taxon>Trichinella</taxon>
    </lineage>
</organism>
<feature type="chain" id="PRO_5006882552" description="Secreted protein" evidence="1">
    <location>
        <begin position="21"/>
        <end position="70"/>
    </location>
</feature>